<dbReference type="InterPro" id="IPR036398">
    <property type="entry name" value="CA_dom_sf"/>
</dbReference>
<evidence type="ECO:0000256" key="6">
    <source>
        <dbReference type="ARBA" id="ARBA00048348"/>
    </source>
</evidence>
<gene>
    <name evidence="9" type="ORF">LVJ83_07045</name>
</gene>
<keyword evidence="7" id="KW-0732">Signal</keyword>
<evidence type="ECO:0000256" key="2">
    <source>
        <dbReference type="ARBA" id="ARBA00012925"/>
    </source>
</evidence>
<evidence type="ECO:0000313" key="9">
    <source>
        <dbReference type="EMBL" id="UOO80746.1"/>
    </source>
</evidence>
<feature type="signal peptide" evidence="7">
    <location>
        <begin position="1"/>
        <end position="20"/>
    </location>
</feature>
<evidence type="ECO:0000256" key="4">
    <source>
        <dbReference type="ARBA" id="ARBA00022833"/>
    </source>
</evidence>
<keyword evidence="3" id="KW-0479">Metal-binding</keyword>
<dbReference type="InterPro" id="IPR041891">
    <property type="entry name" value="Alpha_CA_prokaryot-like"/>
</dbReference>
<keyword evidence="4" id="KW-0862">Zinc</keyword>
<dbReference type="SUPFAM" id="SSF51069">
    <property type="entry name" value="Carbonic anhydrase"/>
    <property type="match status" value="1"/>
</dbReference>
<evidence type="ECO:0000256" key="5">
    <source>
        <dbReference type="ARBA" id="ARBA00023239"/>
    </source>
</evidence>
<dbReference type="SMART" id="SM01057">
    <property type="entry name" value="Carb_anhydrase"/>
    <property type="match status" value="1"/>
</dbReference>
<dbReference type="EMBL" id="CP091508">
    <property type="protein sequence ID" value="UOO80746.1"/>
    <property type="molecule type" value="Genomic_DNA"/>
</dbReference>
<feature type="chain" id="PRO_5047193634" description="carbonic anhydrase" evidence="7">
    <location>
        <begin position="21"/>
        <end position="250"/>
    </location>
</feature>
<dbReference type="Pfam" id="PF00194">
    <property type="entry name" value="Carb_anhydrase"/>
    <property type="match status" value="1"/>
</dbReference>
<dbReference type="PANTHER" id="PTHR18952">
    <property type="entry name" value="CARBONIC ANHYDRASE"/>
    <property type="match status" value="1"/>
</dbReference>
<evidence type="ECO:0000256" key="3">
    <source>
        <dbReference type="ARBA" id="ARBA00022723"/>
    </source>
</evidence>
<dbReference type="CDD" id="cd03124">
    <property type="entry name" value="alpha_CA_prokaryotic_like"/>
    <property type="match status" value="1"/>
</dbReference>
<dbReference type="RefSeq" id="WP_244783817.1">
    <property type="nucleotide sequence ID" value="NZ_CP091508.1"/>
</dbReference>
<evidence type="ECO:0000313" key="10">
    <source>
        <dbReference type="Proteomes" id="UP000829817"/>
    </source>
</evidence>
<dbReference type="InterPro" id="IPR023561">
    <property type="entry name" value="Carbonic_anhydrase_a-class"/>
</dbReference>
<comment type="catalytic activity">
    <reaction evidence="6">
        <text>hydrogencarbonate + H(+) = CO2 + H2O</text>
        <dbReference type="Rhea" id="RHEA:10748"/>
        <dbReference type="ChEBI" id="CHEBI:15377"/>
        <dbReference type="ChEBI" id="CHEBI:15378"/>
        <dbReference type="ChEBI" id="CHEBI:16526"/>
        <dbReference type="ChEBI" id="CHEBI:17544"/>
        <dbReference type="EC" id="4.2.1.1"/>
    </reaction>
</comment>
<evidence type="ECO:0000256" key="1">
    <source>
        <dbReference type="ARBA" id="ARBA00010718"/>
    </source>
</evidence>
<keyword evidence="5" id="KW-0456">Lyase</keyword>
<feature type="domain" description="Alpha-carbonic anhydrase" evidence="8">
    <location>
        <begin position="26"/>
        <end position="249"/>
    </location>
</feature>
<accession>A0ABY4DNW0</accession>
<organism evidence="9 10">
    <name type="scientific">Uruburuella testudinis</name>
    <dbReference type="NCBI Taxonomy" id="1282863"/>
    <lineage>
        <taxon>Bacteria</taxon>
        <taxon>Pseudomonadati</taxon>
        <taxon>Pseudomonadota</taxon>
        <taxon>Betaproteobacteria</taxon>
        <taxon>Neisseriales</taxon>
        <taxon>Neisseriaceae</taxon>
        <taxon>Uruburuella</taxon>
    </lineage>
</organism>
<keyword evidence="10" id="KW-1185">Reference proteome</keyword>
<proteinExistence type="inferred from homology"/>
<dbReference type="EC" id="4.2.1.1" evidence="2"/>
<dbReference type="Gene3D" id="3.10.200.10">
    <property type="entry name" value="Alpha carbonic anhydrase"/>
    <property type="match status" value="1"/>
</dbReference>
<protein>
    <recommendedName>
        <fullName evidence="2">carbonic anhydrase</fullName>
        <ecNumber evidence="2">4.2.1.1</ecNumber>
    </recommendedName>
</protein>
<dbReference type="InterPro" id="IPR001148">
    <property type="entry name" value="CA_dom"/>
</dbReference>
<dbReference type="Proteomes" id="UP000829817">
    <property type="component" value="Chromosome"/>
</dbReference>
<dbReference type="PANTHER" id="PTHR18952:SF265">
    <property type="entry name" value="CARBONIC ANHYDRASE"/>
    <property type="match status" value="1"/>
</dbReference>
<evidence type="ECO:0000256" key="7">
    <source>
        <dbReference type="SAM" id="SignalP"/>
    </source>
</evidence>
<comment type="similarity">
    <text evidence="1">Belongs to the alpha-carbonic anhydrase family.</text>
</comment>
<dbReference type="PROSITE" id="PS51144">
    <property type="entry name" value="ALPHA_CA_2"/>
    <property type="match status" value="1"/>
</dbReference>
<reference evidence="9 10" key="1">
    <citation type="journal article" date="2022" name="Res Sq">
        <title>Evolution of multicellular longitudinally dividing oral cavity symbionts (Neisseriaceae).</title>
        <authorList>
            <person name="Nyongesa S."/>
            <person name="Weber P."/>
            <person name="Bernet E."/>
            <person name="Pullido F."/>
            <person name="Nieckarz M."/>
            <person name="Delaby M."/>
            <person name="Nieves C."/>
            <person name="Viehboeck T."/>
            <person name="Krause N."/>
            <person name="Rivera-Millot A."/>
            <person name="Nakamura A."/>
            <person name="Vischer N."/>
            <person name="VanNieuwenhze M."/>
            <person name="Brun Y."/>
            <person name="Cava F."/>
            <person name="Bulgheresi S."/>
            <person name="Veyrier F."/>
        </authorList>
    </citation>
    <scope>NUCLEOTIDE SEQUENCE [LARGE SCALE GENOMIC DNA]</scope>
    <source>
        <strain evidence="9 10">CCUG 63373m</strain>
    </source>
</reference>
<name>A0ABY4DNW0_9NEIS</name>
<evidence type="ECO:0000259" key="8">
    <source>
        <dbReference type="PROSITE" id="PS51144"/>
    </source>
</evidence>
<sequence length="250" mass="27133">MQNRILLGMLAAAWCAAAAAAPHAAQHWSYQGNESPAHWGGLSEAYALCRSGKNQSPVDLAKALHSSVDTVAFGYLPQRYEVENNGHTVEAKPQGREQTLAIGGKQFVLKQFHFHTPSEHTFKGRHFPMEAHFVHQTADGELAVVAVMFEEGRANPALAPLLADKLKPGQSADLAQALDIMPLFPANRAHFRLNGSLTTPPCSEGVYWVVMETPVSAAKAQIAAMHDIIGYANNRPLQPLNARVVVEEAE</sequence>